<gene>
    <name evidence="2" type="ORF">PRZ48_009091</name>
</gene>
<accession>A0ABR0EHB1</accession>
<proteinExistence type="predicted"/>
<dbReference type="Proteomes" id="UP001305779">
    <property type="component" value="Unassembled WGS sequence"/>
</dbReference>
<evidence type="ECO:0000313" key="2">
    <source>
        <dbReference type="EMBL" id="KAK4500899.1"/>
    </source>
</evidence>
<evidence type="ECO:0000256" key="1">
    <source>
        <dbReference type="SAM" id="SignalP"/>
    </source>
</evidence>
<reference evidence="2 3" key="1">
    <citation type="journal article" date="2023" name="G3 (Bethesda)">
        <title>A chromosome-level genome assembly of Zasmidium syzygii isolated from banana leaves.</title>
        <authorList>
            <person name="van Westerhoven A.C."/>
            <person name="Mehrabi R."/>
            <person name="Talebi R."/>
            <person name="Steentjes M.B.F."/>
            <person name="Corcolon B."/>
            <person name="Chong P.A."/>
            <person name="Kema G.H.J."/>
            <person name="Seidl M.F."/>
        </authorList>
    </citation>
    <scope>NUCLEOTIDE SEQUENCE [LARGE SCALE GENOMIC DNA]</scope>
    <source>
        <strain evidence="2 3">P124</strain>
    </source>
</reference>
<feature type="chain" id="PRO_5045555520" evidence="1">
    <location>
        <begin position="19"/>
        <end position="135"/>
    </location>
</feature>
<organism evidence="2 3">
    <name type="scientific">Zasmidium cellare</name>
    <name type="common">Wine cellar mold</name>
    <name type="synonym">Racodium cellare</name>
    <dbReference type="NCBI Taxonomy" id="395010"/>
    <lineage>
        <taxon>Eukaryota</taxon>
        <taxon>Fungi</taxon>
        <taxon>Dikarya</taxon>
        <taxon>Ascomycota</taxon>
        <taxon>Pezizomycotina</taxon>
        <taxon>Dothideomycetes</taxon>
        <taxon>Dothideomycetidae</taxon>
        <taxon>Mycosphaerellales</taxon>
        <taxon>Mycosphaerellaceae</taxon>
        <taxon>Zasmidium</taxon>
    </lineage>
</organism>
<name>A0ABR0EHB1_ZASCE</name>
<evidence type="ECO:0000313" key="3">
    <source>
        <dbReference type="Proteomes" id="UP001305779"/>
    </source>
</evidence>
<sequence>MKTQTFASLFLLAGFSLAAPALERRGCAADASWGSDWTETGLHRRQVLYSASNSPICNGIDAGGSDHMLQAGNVWGGAVSTCAALNANQQNYWDPDQHSYVIDASEVWGIGGDDIAQCMIQQFQKAWGDHCCRTA</sequence>
<protein>
    <submittedName>
        <fullName evidence="2">Uncharacterized protein</fullName>
    </submittedName>
</protein>
<comment type="caution">
    <text evidence="2">The sequence shown here is derived from an EMBL/GenBank/DDBJ whole genome shotgun (WGS) entry which is preliminary data.</text>
</comment>
<dbReference type="EMBL" id="JAXOVC010000006">
    <property type="protein sequence ID" value="KAK4500899.1"/>
    <property type="molecule type" value="Genomic_DNA"/>
</dbReference>
<keyword evidence="3" id="KW-1185">Reference proteome</keyword>
<keyword evidence="1" id="KW-0732">Signal</keyword>
<feature type="signal peptide" evidence="1">
    <location>
        <begin position="1"/>
        <end position="18"/>
    </location>
</feature>